<dbReference type="Pfam" id="PF13646">
    <property type="entry name" value="HEAT_2"/>
    <property type="match status" value="1"/>
</dbReference>
<keyword evidence="2" id="KW-1185">Reference proteome</keyword>
<reference evidence="2" key="1">
    <citation type="submission" date="2019-11" db="EMBL/GenBank/DDBJ databases">
        <title>Genome sequence of Heliorestis convoluta strain HH, an alkaliphilic and minimalistic phototrophic bacterium from a soda lake in Egypt.</title>
        <authorList>
            <person name="Dewey E.D."/>
            <person name="Stokes L.M."/>
            <person name="Burchell B.M."/>
            <person name="Shaffer K.N."/>
            <person name="Huntington A.M."/>
            <person name="Baker J.M."/>
            <person name="Nadendla S."/>
            <person name="Giglio M.G."/>
            <person name="Touchman J.W."/>
            <person name="Blankenship R.E."/>
            <person name="Madigan M.T."/>
            <person name="Sattley W.M."/>
        </authorList>
    </citation>
    <scope>NUCLEOTIDE SEQUENCE [LARGE SCALE GENOMIC DNA]</scope>
    <source>
        <strain evidence="2">HH</strain>
    </source>
</reference>
<dbReference type="GO" id="GO:0016491">
    <property type="term" value="F:oxidoreductase activity"/>
    <property type="evidence" value="ECO:0007669"/>
    <property type="project" value="TreeGrafter"/>
</dbReference>
<dbReference type="SMART" id="SM00567">
    <property type="entry name" value="EZ_HEAT"/>
    <property type="match status" value="3"/>
</dbReference>
<dbReference type="RefSeq" id="WP_153724506.1">
    <property type="nucleotide sequence ID" value="NZ_CP045875.1"/>
</dbReference>
<dbReference type="Proteomes" id="UP000366051">
    <property type="component" value="Chromosome"/>
</dbReference>
<dbReference type="KEGG" id="hcv:FTV88_0891"/>
<dbReference type="Gene3D" id="1.25.10.10">
    <property type="entry name" value="Leucine-rich Repeat Variant"/>
    <property type="match status" value="2"/>
</dbReference>
<dbReference type="AlphaFoldDB" id="A0A5Q2MX48"/>
<sequence length="328" mass="37564">MEERIPWWRQLFFIKPKKKEGLDLVKDLWHKLQKGIAPTKEELSRLKKASLEQRARWWREAISHSAMNELSAPSQDAFDAASAAWRFARILGLETYWLTLLQAPGHQQKEELLDIIGRLPVPEALPLLKKAVFDHTPSVGLTAAMLLAQRPEEEVTTFFLDILHQEGGPWMDRAARALSVRRNLKGQAIWKSLFHLTKHQREEIRLRAWEVITSFGPPTEQEEWEGIDHALRRGLDDESEKVRAQVAETVGVLARPRLVEALVERIEDVDGRVRAEAARSLGRLGTLELLPPPCQEKAQQALQRALEDEDYRVNGCAHQALQTMMRAL</sequence>
<dbReference type="InterPro" id="IPR004155">
    <property type="entry name" value="PBS_lyase_HEAT"/>
</dbReference>
<dbReference type="PANTHER" id="PTHR12697">
    <property type="entry name" value="PBS LYASE HEAT-LIKE PROTEIN"/>
    <property type="match status" value="1"/>
</dbReference>
<dbReference type="InterPro" id="IPR016024">
    <property type="entry name" value="ARM-type_fold"/>
</dbReference>
<evidence type="ECO:0000313" key="1">
    <source>
        <dbReference type="EMBL" id="QGG47047.1"/>
    </source>
</evidence>
<proteinExistence type="predicted"/>
<dbReference type="EMBL" id="CP045875">
    <property type="protein sequence ID" value="QGG47047.1"/>
    <property type="molecule type" value="Genomic_DNA"/>
</dbReference>
<dbReference type="InterPro" id="IPR011989">
    <property type="entry name" value="ARM-like"/>
</dbReference>
<dbReference type="PANTHER" id="PTHR12697:SF5">
    <property type="entry name" value="DEOXYHYPUSINE HYDROXYLASE"/>
    <property type="match status" value="1"/>
</dbReference>
<organism evidence="1 2">
    <name type="scientific">Heliorestis convoluta</name>
    <dbReference type="NCBI Taxonomy" id="356322"/>
    <lineage>
        <taxon>Bacteria</taxon>
        <taxon>Bacillati</taxon>
        <taxon>Bacillota</taxon>
        <taxon>Clostridia</taxon>
        <taxon>Eubacteriales</taxon>
        <taxon>Heliobacteriaceae</taxon>
        <taxon>Heliorestis</taxon>
    </lineage>
</organism>
<gene>
    <name evidence="1" type="ORF">FTV88_0891</name>
</gene>
<protein>
    <recommendedName>
        <fullName evidence="3">HEAT repeat domain-containing protein</fullName>
    </recommendedName>
</protein>
<dbReference type="OrthoDB" id="2082868at2"/>
<name>A0A5Q2MX48_9FIRM</name>
<accession>A0A5Q2MX48</accession>
<evidence type="ECO:0008006" key="3">
    <source>
        <dbReference type="Google" id="ProtNLM"/>
    </source>
</evidence>
<dbReference type="SUPFAM" id="SSF48371">
    <property type="entry name" value="ARM repeat"/>
    <property type="match status" value="1"/>
</dbReference>
<evidence type="ECO:0000313" key="2">
    <source>
        <dbReference type="Proteomes" id="UP000366051"/>
    </source>
</evidence>